<dbReference type="EMBL" id="CAEKKB010000007">
    <property type="protein sequence ID" value="CAB4317765.1"/>
    <property type="molecule type" value="Genomic_DNA"/>
</dbReference>
<keyword evidence="1" id="KW-0808">Transferase</keyword>
<keyword evidence="3" id="KW-1185">Reference proteome</keyword>
<dbReference type="OrthoDB" id="1862401at2759"/>
<evidence type="ECO:0000313" key="3">
    <source>
        <dbReference type="Proteomes" id="UP000507245"/>
    </source>
</evidence>
<dbReference type="PANTHER" id="PTHR31896">
    <property type="entry name" value="FAMILY REGULATORY PROTEIN, PUTATIVE (AFU_ORTHOLOGUE AFUA_3G14730)-RELATED"/>
    <property type="match status" value="1"/>
</dbReference>
<dbReference type="PANTHER" id="PTHR31896:SF43">
    <property type="entry name" value="PROTEIN ENHANCED PSEUDOMONAS SUSCEPTIBILITY 1"/>
    <property type="match status" value="1"/>
</dbReference>
<dbReference type="AlphaFoldDB" id="A0A6J5Y1F0"/>
<sequence length="125" mass="13643">MKAGEVLERGLGFVAWEMNKMVTLHTEEKLGSFLECWVQEPKLLTEDNMANALVTSSSQRFNVNGNDFGWERPVGVTNGAGNKSHGKITVFAGVEEGSIDIEACLLAETLEAMGNDSEFMDVDTV</sequence>
<name>A0A6J5Y1F0_PRUAR</name>
<organism evidence="2 3">
    <name type="scientific">Prunus armeniaca</name>
    <name type="common">Apricot</name>
    <name type="synonym">Armeniaca vulgaris</name>
    <dbReference type="NCBI Taxonomy" id="36596"/>
    <lineage>
        <taxon>Eukaryota</taxon>
        <taxon>Viridiplantae</taxon>
        <taxon>Streptophyta</taxon>
        <taxon>Embryophyta</taxon>
        <taxon>Tracheophyta</taxon>
        <taxon>Spermatophyta</taxon>
        <taxon>Magnoliopsida</taxon>
        <taxon>eudicotyledons</taxon>
        <taxon>Gunneridae</taxon>
        <taxon>Pentapetalae</taxon>
        <taxon>rosids</taxon>
        <taxon>fabids</taxon>
        <taxon>Rosales</taxon>
        <taxon>Rosaceae</taxon>
        <taxon>Amygdaloideae</taxon>
        <taxon>Amygdaleae</taxon>
        <taxon>Prunus</taxon>
    </lineage>
</organism>
<accession>A0A6J5Y1F0</accession>
<proteinExistence type="predicted"/>
<gene>
    <name evidence="2" type="ORF">ORAREDHAP_LOCUS44659</name>
</gene>
<reference evidence="3" key="1">
    <citation type="journal article" date="2020" name="Genome Biol.">
        <title>Gamete binning: chromosome-level and haplotype-resolved genome assembly enabled by high-throughput single-cell sequencing of gamete genomes.</title>
        <authorList>
            <person name="Campoy J.A."/>
            <person name="Sun H."/>
            <person name="Goel M."/>
            <person name="Jiao W.-B."/>
            <person name="Folz-Donahue K."/>
            <person name="Wang N."/>
            <person name="Rubio M."/>
            <person name="Liu C."/>
            <person name="Kukat C."/>
            <person name="Ruiz D."/>
            <person name="Huettel B."/>
            <person name="Schneeberger K."/>
        </authorList>
    </citation>
    <scope>NUCLEOTIDE SEQUENCE [LARGE SCALE GENOMIC DNA]</scope>
    <source>
        <strain evidence="3">cv. Rojo Pasion</strain>
    </source>
</reference>
<protein>
    <submittedName>
        <fullName evidence="2">Uncharacterized protein</fullName>
    </submittedName>
</protein>
<dbReference type="GO" id="GO:0016740">
    <property type="term" value="F:transferase activity"/>
    <property type="evidence" value="ECO:0007669"/>
    <property type="project" value="UniProtKB-KW"/>
</dbReference>
<dbReference type="InterPro" id="IPR023213">
    <property type="entry name" value="CAT-like_dom_sf"/>
</dbReference>
<dbReference type="Gene3D" id="3.30.559.10">
    <property type="entry name" value="Chloramphenicol acetyltransferase-like domain"/>
    <property type="match status" value="1"/>
</dbReference>
<dbReference type="InterPro" id="IPR051283">
    <property type="entry name" value="Sec_Metabolite_Acyltrans"/>
</dbReference>
<evidence type="ECO:0000313" key="2">
    <source>
        <dbReference type="EMBL" id="CAB4317765.1"/>
    </source>
</evidence>
<dbReference type="Proteomes" id="UP000507245">
    <property type="component" value="Unassembled WGS sequence"/>
</dbReference>
<dbReference type="Pfam" id="PF02458">
    <property type="entry name" value="Transferase"/>
    <property type="match status" value="1"/>
</dbReference>
<evidence type="ECO:0000256" key="1">
    <source>
        <dbReference type="ARBA" id="ARBA00022679"/>
    </source>
</evidence>